<dbReference type="EMBL" id="BPLR01000913">
    <property type="protein sequence ID" value="GIY98307.1"/>
    <property type="molecule type" value="Genomic_DNA"/>
</dbReference>
<organism evidence="1 2">
    <name type="scientific">Caerostris extrusa</name>
    <name type="common">Bark spider</name>
    <name type="synonym">Caerostris bankana</name>
    <dbReference type="NCBI Taxonomy" id="172846"/>
    <lineage>
        <taxon>Eukaryota</taxon>
        <taxon>Metazoa</taxon>
        <taxon>Ecdysozoa</taxon>
        <taxon>Arthropoda</taxon>
        <taxon>Chelicerata</taxon>
        <taxon>Arachnida</taxon>
        <taxon>Araneae</taxon>
        <taxon>Araneomorphae</taxon>
        <taxon>Entelegynae</taxon>
        <taxon>Araneoidea</taxon>
        <taxon>Araneidae</taxon>
        <taxon>Caerostris</taxon>
    </lineage>
</organism>
<protein>
    <submittedName>
        <fullName evidence="1">Uncharacterized protein</fullName>
    </submittedName>
</protein>
<keyword evidence="2" id="KW-1185">Reference proteome</keyword>
<gene>
    <name evidence="1" type="ORF">CEXT_278001</name>
</gene>
<evidence type="ECO:0000313" key="2">
    <source>
        <dbReference type="Proteomes" id="UP001054945"/>
    </source>
</evidence>
<sequence length="105" mass="11822">GEQVLQRLIGGIDRAGLHRPCENRLGRAPRWPAVHRLELQQQLERSELVRKNWHSHVCEIVTCRIRGVHGQISNVRLSIGITSVLIMRSICPAAGPGHHHVSDIH</sequence>
<dbReference type="AlphaFoldDB" id="A0AAV4XTE0"/>
<reference evidence="1 2" key="1">
    <citation type="submission" date="2021-06" db="EMBL/GenBank/DDBJ databases">
        <title>Caerostris extrusa draft genome.</title>
        <authorList>
            <person name="Kono N."/>
            <person name="Arakawa K."/>
        </authorList>
    </citation>
    <scope>NUCLEOTIDE SEQUENCE [LARGE SCALE GENOMIC DNA]</scope>
</reference>
<feature type="non-terminal residue" evidence="1">
    <location>
        <position position="1"/>
    </location>
</feature>
<evidence type="ECO:0000313" key="1">
    <source>
        <dbReference type="EMBL" id="GIY98307.1"/>
    </source>
</evidence>
<comment type="caution">
    <text evidence="1">The sequence shown here is derived from an EMBL/GenBank/DDBJ whole genome shotgun (WGS) entry which is preliminary data.</text>
</comment>
<proteinExistence type="predicted"/>
<dbReference type="Proteomes" id="UP001054945">
    <property type="component" value="Unassembled WGS sequence"/>
</dbReference>
<name>A0AAV4XTE0_CAEEX</name>
<accession>A0AAV4XTE0</accession>